<feature type="compositionally biased region" description="Polar residues" evidence="1">
    <location>
        <begin position="34"/>
        <end position="50"/>
    </location>
</feature>
<dbReference type="KEGG" id="trr:M419DRAFT_9220"/>
<dbReference type="EMBL" id="KI911149">
    <property type="protein sequence ID" value="ETS01073.1"/>
    <property type="molecule type" value="Genomic_DNA"/>
</dbReference>
<name>A0A024S7L8_HYPJR</name>
<evidence type="ECO:0000313" key="2">
    <source>
        <dbReference type="EMBL" id="ETS01073.1"/>
    </source>
</evidence>
<evidence type="ECO:0000256" key="1">
    <source>
        <dbReference type="SAM" id="MobiDB-lite"/>
    </source>
</evidence>
<evidence type="ECO:0000313" key="3">
    <source>
        <dbReference type="Proteomes" id="UP000024376"/>
    </source>
</evidence>
<proteinExistence type="predicted"/>
<sequence>MAILWGSEPERLGAVATAMALVVTFADEAQARWTRTSSPHWSGLTASPRITTPKGEKKKKKRKRSPPRAKVRLSHEQPPLREIGSTLTF</sequence>
<protein>
    <submittedName>
        <fullName evidence="2">Uncharacterized protein</fullName>
    </submittedName>
</protein>
<dbReference type="AlphaFoldDB" id="A0A024S7L8"/>
<feature type="region of interest" description="Disordered" evidence="1">
    <location>
        <begin position="34"/>
        <end position="89"/>
    </location>
</feature>
<reference evidence="3" key="1">
    <citation type="journal article" date="2013" name="Ind. Biotechnol.">
        <title>Comparative genomics analysis of Trichoderma reesei strains.</title>
        <authorList>
            <person name="Koike H."/>
            <person name="Aerts A."/>
            <person name="LaButti K."/>
            <person name="Grigoriev I.V."/>
            <person name="Baker S.E."/>
        </authorList>
    </citation>
    <scope>NUCLEOTIDE SEQUENCE [LARGE SCALE GENOMIC DNA]</scope>
    <source>
        <strain evidence="3">ATCC 56765 / BCRC 32924 / NRRL 11460 / Rut C-30</strain>
    </source>
</reference>
<organism evidence="2 3">
    <name type="scientific">Hypocrea jecorina (strain ATCC 56765 / BCRC 32924 / NRRL 11460 / Rut C-30)</name>
    <name type="common">Trichoderma reesei</name>
    <dbReference type="NCBI Taxonomy" id="1344414"/>
    <lineage>
        <taxon>Eukaryota</taxon>
        <taxon>Fungi</taxon>
        <taxon>Dikarya</taxon>
        <taxon>Ascomycota</taxon>
        <taxon>Pezizomycotina</taxon>
        <taxon>Sordariomycetes</taxon>
        <taxon>Hypocreomycetidae</taxon>
        <taxon>Hypocreales</taxon>
        <taxon>Hypocreaceae</taxon>
        <taxon>Trichoderma</taxon>
    </lineage>
</organism>
<dbReference type="Proteomes" id="UP000024376">
    <property type="component" value="Unassembled WGS sequence"/>
</dbReference>
<feature type="compositionally biased region" description="Basic residues" evidence="1">
    <location>
        <begin position="56"/>
        <end position="72"/>
    </location>
</feature>
<gene>
    <name evidence="2" type="ORF">M419DRAFT_9220</name>
</gene>
<dbReference type="HOGENOM" id="CLU_2456370_0_0_1"/>
<accession>A0A024S7L8</accession>